<dbReference type="InterPro" id="IPR001245">
    <property type="entry name" value="Ser-Thr/Tyr_kinase_cat_dom"/>
</dbReference>
<dbReference type="PROSITE" id="PS50011">
    <property type="entry name" value="PROTEIN_KINASE_DOM"/>
    <property type="match status" value="1"/>
</dbReference>
<keyword evidence="2" id="KW-0418">Kinase</keyword>
<dbReference type="Pfam" id="PF07714">
    <property type="entry name" value="PK_Tyr_Ser-Thr"/>
    <property type="match status" value="1"/>
</dbReference>
<sequence>MAMSHKRSGTVPVIIKFLKEKVINLLDWCRNHYECLKNVNRFYRFYGLTLNPMINQYGTVFQYNSSGTLREYLKNNQLKWQEKVDILYYITHDLATVHKAGLYHGFVTTYDILMNGKWAYLTGLDFSKKINTEIIKDQKIFGVFPFASPEVLRNNSRIQPADIYSLGIVMSEIASGDMPYSHIIERIESQNSHLFAISICNGLRPKIKDSTPKAYSKIMKACWDPDPSKRPDIFKLKFIFTNWRQNPPYNITEQFELADSIENNATDQNITKKLFENENNDYDIDFDI</sequence>
<feature type="domain" description="Protein kinase" evidence="1">
    <location>
        <begin position="1"/>
        <end position="241"/>
    </location>
</feature>
<dbReference type="PANTHER" id="PTHR44329">
    <property type="entry name" value="SERINE/THREONINE-PROTEIN KINASE TNNI3K-RELATED"/>
    <property type="match status" value="1"/>
</dbReference>
<dbReference type="GO" id="GO:0004674">
    <property type="term" value="F:protein serine/threonine kinase activity"/>
    <property type="evidence" value="ECO:0007669"/>
    <property type="project" value="TreeGrafter"/>
</dbReference>
<organism evidence="2 3">
    <name type="scientific">Glomus cerebriforme</name>
    <dbReference type="NCBI Taxonomy" id="658196"/>
    <lineage>
        <taxon>Eukaryota</taxon>
        <taxon>Fungi</taxon>
        <taxon>Fungi incertae sedis</taxon>
        <taxon>Mucoromycota</taxon>
        <taxon>Glomeromycotina</taxon>
        <taxon>Glomeromycetes</taxon>
        <taxon>Glomerales</taxon>
        <taxon>Glomeraceae</taxon>
        <taxon>Glomus</taxon>
    </lineage>
</organism>
<dbReference type="GO" id="GO:0005524">
    <property type="term" value="F:ATP binding"/>
    <property type="evidence" value="ECO:0007669"/>
    <property type="project" value="InterPro"/>
</dbReference>
<reference evidence="2 3" key="1">
    <citation type="submission" date="2018-06" db="EMBL/GenBank/DDBJ databases">
        <title>Comparative genomics reveals the genomic features of Rhizophagus irregularis, R. cerebriforme, R. diaphanum and Gigaspora rosea, and their symbiotic lifestyle signature.</title>
        <authorList>
            <person name="Morin E."/>
            <person name="San Clemente H."/>
            <person name="Chen E.C.H."/>
            <person name="De La Providencia I."/>
            <person name="Hainaut M."/>
            <person name="Kuo A."/>
            <person name="Kohler A."/>
            <person name="Murat C."/>
            <person name="Tang N."/>
            <person name="Roy S."/>
            <person name="Loubradou J."/>
            <person name="Henrissat B."/>
            <person name="Grigoriev I.V."/>
            <person name="Corradi N."/>
            <person name="Roux C."/>
            <person name="Martin F.M."/>
        </authorList>
    </citation>
    <scope>NUCLEOTIDE SEQUENCE [LARGE SCALE GENOMIC DNA]</scope>
    <source>
        <strain evidence="2 3">DAOM 227022</strain>
    </source>
</reference>
<comment type="caution">
    <text evidence="2">The sequence shown here is derived from an EMBL/GenBank/DDBJ whole genome shotgun (WGS) entry which is preliminary data.</text>
</comment>
<accession>A0A397TNX4</accession>
<dbReference type="Gene3D" id="1.10.510.10">
    <property type="entry name" value="Transferase(Phosphotransferase) domain 1"/>
    <property type="match status" value="1"/>
</dbReference>
<dbReference type="InterPro" id="IPR011009">
    <property type="entry name" value="Kinase-like_dom_sf"/>
</dbReference>
<dbReference type="InterPro" id="IPR000719">
    <property type="entry name" value="Prot_kinase_dom"/>
</dbReference>
<dbReference type="SUPFAM" id="SSF56112">
    <property type="entry name" value="Protein kinase-like (PK-like)"/>
    <property type="match status" value="1"/>
</dbReference>
<evidence type="ECO:0000259" key="1">
    <source>
        <dbReference type="PROSITE" id="PS50011"/>
    </source>
</evidence>
<dbReference type="OrthoDB" id="4062651at2759"/>
<gene>
    <name evidence="2" type="ORF">C1645_733002</name>
</gene>
<dbReference type="AlphaFoldDB" id="A0A397TNX4"/>
<proteinExistence type="predicted"/>
<evidence type="ECO:0000313" key="2">
    <source>
        <dbReference type="EMBL" id="RIA96741.1"/>
    </source>
</evidence>
<dbReference type="InterPro" id="IPR051681">
    <property type="entry name" value="Ser/Thr_Kinases-Pseudokinases"/>
</dbReference>
<keyword evidence="2" id="KW-0808">Transferase</keyword>
<dbReference type="Proteomes" id="UP000265703">
    <property type="component" value="Unassembled WGS sequence"/>
</dbReference>
<name>A0A397TNX4_9GLOM</name>
<keyword evidence="3" id="KW-1185">Reference proteome</keyword>
<evidence type="ECO:0000313" key="3">
    <source>
        <dbReference type="Proteomes" id="UP000265703"/>
    </source>
</evidence>
<protein>
    <submittedName>
        <fullName evidence="2">Kinase-like domain-containing protein</fullName>
    </submittedName>
</protein>
<dbReference type="EMBL" id="QKYT01000039">
    <property type="protein sequence ID" value="RIA96741.1"/>
    <property type="molecule type" value="Genomic_DNA"/>
</dbReference>
<dbReference type="SMART" id="SM00220">
    <property type="entry name" value="S_TKc"/>
    <property type="match status" value="1"/>
</dbReference>